<comment type="caution">
    <text evidence="1">The sequence shown here is derived from an EMBL/GenBank/DDBJ whole genome shotgun (WGS) entry which is preliminary data.</text>
</comment>
<protein>
    <submittedName>
        <fullName evidence="1">Uncharacterized protein</fullName>
    </submittedName>
</protein>
<name>A0A1C7MT68_GRIFR</name>
<evidence type="ECO:0000313" key="2">
    <source>
        <dbReference type="Proteomes" id="UP000092993"/>
    </source>
</evidence>
<dbReference type="EMBL" id="LUGG01000001">
    <property type="protein sequence ID" value="OBZ80052.1"/>
    <property type="molecule type" value="Genomic_DNA"/>
</dbReference>
<evidence type="ECO:0000313" key="1">
    <source>
        <dbReference type="EMBL" id="OBZ80052.1"/>
    </source>
</evidence>
<reference evidence="1 2" key="1">
    <citation type="submission" date="2016-03" db="EMBL/GenBank/DDBJ databases">
        <title>Whole genome sequencing of Grifola frondosa 9006-11.</title>
        <authorList>
            <person name="Min B."/>
            <person name="Park H."/>
            <person name="Kim J.-G."/>
            <person name="Cho H."/>
            <person name="Oh Y.-L."/>
            <person name="Kong W.-S."/>
            <person name="Choi I.-G."/>
        </authorList>
    </citation>
    <scope>NUCLEOTIDE SEQUENCE [LARGE SCALE GENOMIC DNA]</scope>
    <source>
        <strain evidence="1 2">9006-11</strain>
    </source>
</reference>
<dbReference type="AlphaFoldDB" id="A0A1C7MT68"/>
<dbReference type="Proteomes" id="UP000092993">
    <property type="component" value="Unassembled WGS sequence"/>
</dbReference>
<dbReference type="OrthoDB" id="2335338at2759"/>
<dbReference type="OMA" id="MEQIMNN"/>
<dbReference type="Gene3D" id="1.10.260.100">
    <property type="match status" value="1"/>
</dbReference>
<gene>
    <name evidence="1" type="ORF">A0H81_00429</name>
</gene>
<organism evidence="1 2">
    <name type="scientific">Grifola frondosa</name>
    <name type="common">Maitake</name>
    <name type="synonym">Polyporus frondosus</name>
    <dbReference type="NCBI Taxonomy" id="5627"/>
    <lineage>
        <taxon>Eukaryota</taxon>
        <taxon>Fungi</taxon>
        <taxon>Dikarya</taxon>
        <taxon>Basidiomycota</taxon>
        <taxon>Agaricomycotina</taxon>
        <taxon>Agaricomycetes</taxon>
        <taxon>Polyporales</taxon>
        <taxon>Grifolaceae</taxon>
        <taxon>Grifola</taxon>
    </lineage>
</organism>
<proteinExistence type="predicted"/>
<sequence length="82" mass="8615">MGGMGGDAGGMPDLASMMSNPMFMQMAQQMMQNGGIEQLMSNPSVANMMNRMQSGNMPSMTEMMADPTLRNLASQFGAGGGQ</sequence>
<dbReference type="STRING" id="5627.A0A1C7MT68"/>
<accession>A0A1C7MT68</accession>
<keyword evidence="2" id="KW-1185">Reference proteome</keyword>